<reference evidence="2 3" key="1">
    <citation type="submission" date="2024-03" db="EMBL/GenBank/DDBJ databases">
        <title>The genome assembly and annotation of the cricket Gryllus longicercus Weissman &amp; Gray.</title>
        <authorList>
            <person name="Szrajer S."/>
            <person name="Gray D."/>
            <person name="Ylla G."/>
        </authorList>
    </citation>
    <scope>NUCLEOTIDE SEQUENCE [LARGE SCALE GENOMIC DNA]</scope>
    <source>
        <strain evidence="2">DAG 2021-001</strain>
        <tissue evidence="2">Whole body minus gut</tissue>
    </source>
</reference>
<protein>
    <submittedName>
        <fullName evidence="2">Uncharacterized protein</fullName>
    </submittedName>
</protein>
<sequence length="109" mass="12016">MVIAPGPPAADFAAPEGSGAPPDSAADDMMARFQAFRLHGGRTVTARRDRDPVYAVLKEHAQVADFKRKSKLLRMLPTSSEQYRHMLPIIGGEQDQEIPFSQVRVRGID</sequence>
<feature type="region of interest" description="Disordered" evidence="1">
    <location>
        <begin position="1"/>
        <end position="26"/>
    </location>
</feature>
<name>A0AAN9V313_9ORTH</name>
<evidence type="ECO:0000313" key="3">
    <source>
        <dbReference type="Proteomes" id="UP001378592"/>
    </source>
</evidence>
<dbReference type="Proteomes" id="UP001378592">
    <property type="component" value="Unassembled WGS sequence"/>
</dbReference>
<evidence type="ECO:0000256" key="1">
    <source>
        <dbReference type="SAM" id="MobiDB-lite"/>
    </source>
</evidence>
<gene>
    <name evidence="2" type="ORF">R5R35_002810</name>
</gene>
<proteinExistence type="predicted"/>
<feature type="compositionally biased region" description="Low complexity" evidence="1">
    <location>
        <begin position="9"/>
        <end position="26"/>
    </location>
</feature>
<evidence type="ECO:0000313" key="2">
    <source>
        <dbReference type="EMBL" id="KAK7789510.1"/>
    </source>
</evidence>
<dbReference type="EMBL" id="JAZDUA010000745">
    <property type="protein sequence ID" value="KAK7789510.1"/>
    <property type="molecule type" value="Genomic_DNA"/>
</dbReference>
<accession>A0AAN9V313</accession>
<keyword evidence="3" id="KW-1185">Reference proteome</keyword>
<comment type="caution">
    <text evidence="2">The sequence shown here is derived from an EMBL/GenBank/DDBJ whole genome shotgun (WGS) entry which is preliminary data.</text>
</comment>
<organism evidence="2 3">
    <name type="scientific">Gryllus longicercus</name>
    <dbReference type="NCBI Taxonomy" id="2509291"/>
    <lineage>
        <taxon>Eukaryota</taxon>
        <taxon>Metazoa</taxon>
        <taxon>Ecdysozoa</taxon>
        <taxon>Arthropoda</taxon>
        <taxon>Hexapoda</taxon>
        <taxon>Insecta</taxon>
        <taxon>Pterygota</taxon>
        <taxon>Neoptera</taxon>
        <taxon>Polyneoptera</taxon>
        <taxon>Orthoptera</taxon>
        <taxon>Ensifera</taxon>
        <taxon>Gryllidea</taxon>
        <taxon>Grylloidea</taxon>
        <taxon>Gryllidae</taxon>
        <taxon>Gryllinae</taxon>
        <taxon>Gryllus</taxon>
    </lineage>
</organism>
<dbReference type="AlphaFoldDB" id="A0AAN9V313"/>